<dbReference type="EMBL" id="ML210535">
    <property type="protein sequence ID" value="TFK17291.1"/>
    <property type="molecule type" value="Genomic_DNA"/>
</dbReference>
<proteinExistence type="predicted"/>
<dbReference type="PROSITE" id="PS51257">
    <property type="entry name" value="PROKAR_LIPOPROTEIN"/>
    <property type="match status" value="1"/>
</dbReference>
<sequence length="130" mass="14729">MGVERWWTQMWRDSSSQCTSSCSCNTRSATVAPPELYSPICGLSKTHKLLQRRKFSLAHRHWTTHGTRSERTESRSQSRGPASRVVGRAMCLLIVRHDMFSLDSRAKFVPIVTVNMPTLPGSATHRMKPT</sequence>
<evidence type="ECO:0000313" key="2">
    <source>
        <dbReference type="EMBL" id="TFK17291.1"/>
    </source>
</evidence>
<reference evidence="2 3" key="1">
    <citation type="journal article" date="2019" name="Nat. Ecol. Evol.">
        <title>Megaphylogeny resolves global patterns of mushroom evolution.</title>
        <authorList>
            <person name="Varga T."/>
            <person name="Krizsan K."/>
            <person name="Foldi C."/>
            <person name="Dima B."/>
            <person name="Sanchez-Garcia M."/>
            <person name="Sanchez-Ramirez S."/>
            <person name="Szollosi G.J."/>
            <person name="Szarkandi J.G."/>
            <person name="Papp V."/>
            <person name="Albert L."/>
            <person name="Andreopoulos W."/>
            <person name="Angelini C."/>
            <person name="Antonin V."/>
            <person name="Barry K.W."/>
            <person name="Bougher N.L."/>
            <person name="Buchanan P."/>
            <person name="Buyck B."/>
            <person name="Bense V."/>
            <person name="Catcheside P."/>
            <person name="Chovatia M."/>
            <person name="Cooper J."/>
            <person name="Damon W."/>
            <person name="Desjardin D."/>
            <person name="Finy P."/>
            <person name="Geml J."/>
            <person name="Haridas S."/>
            <person name="Hughes K."/>
            <person name="Justo A."/>
            <person name="Karasinski D."/>
            <person name="Kautmanova I."/>
            <person name="Kiss B."/>
            <person name="Kocsube S."/>
            <person name="Kotiranta H."/>
            <person name="LaButti K.M."/>
            <person name="Lechner B.E."/>
            <person name="Liimatainen K."/>
            <person name="Lipzen A."/>
            <person name="Lukacs Z."/>
            <person name="Mihaltcheva S."/>
            <person name="Morgado L.N."/>
            <person name="Niskanen T."/>
            <person name="Noordeloos M.E."/>
            <person name="Ohm R.A."/>
            <person name="Ortiz-Santana B."/>
            <person name="Ovrebo C."/>
            <person name="Racz N."/>
            <person name="Riley R."/>
            <person name="Savchenko A."/>
            <person name="Shiryaev A."/>
            <person name="Soop K."/>
            <person name="Spirin V."/>
            <person name="Szebenyi C."/>
            <person name="Tomsovsky M."/>
            <person name="Tulloss R.E."/>
            <person name="Uehling J."/>
            <person name="Grigoriev I.V."/>
            <person name="Vagvolgyi C."/>
            <person name="Papp T."/>
            <person name="Martin F.M."/>
            <person name="Miettinen O."/>
            <person name="Hibbett D.S."/>
            <person name="Nagy L.G."/>
        </authorList>
    </citation>
    <scope>NUCLEOTIDE SEQUENCE [LARGE SCALE GENOMIC DNA]</scope>
    <source>
        <strain evidence="2 3">CBS 121175</strain>
    </source>
</reference>
<feature type="region of interest" description="Disordered" evidence="1">
    <location>
        <begin position="61"/>
        <end position="82"/>
    </location>
</feature>
<name>A0A5C3KBF3_COPMA</name>
<organism evidence="2 3">
    <name type="scientific">Coprinopsis marcescibilis</name>
    <name type="common">Agaric fungus</name>
    <name type="synonym">Psathyrella marcescibilis</name>
    <dbReference type="NCBI Taxonomy" id="230819"/>
    <lineage>
        <taxon>Eukaryota</taxon>
        <taxon>Fungi</taxon>
        <taxon>Dikarya</taxon>
        <taxon>Basidiomycota</taxon>
        <taxon>Agaricomycotina</taxon>
        <taxon>Agaricomycetes</taxon>
        <taxon>Agaricomycetidae</taxon>
        <taxon>Agaricales</taxon>
        <taxon>Agaricineae</taxon>
        <taxon>Psathyrellaceae</taxon>
        <taxon>Coprinopsis</taxon>
    </lineage>
</organism>
<dbReference type="Proteomes" id="UP000307440">
    <property type="component" value="Unassembled WGS sequence"/>
</dbReference>
<accession>A0A5C3KBF3</accession>
<gene>
    <name evidence="2" type="ORF">FA15DRAFT_341972</name>
</gene>
<dbReference type="AlphaFoldDB" id="A0A5C3KBF3"/>
<feature type="compositionally biased region" description="Basic and acidic residues" evidence="1">
    <location>
        <begin position="67"/>
        <end position="76"/>
    </location>
</feature>
<keyword evidence="3" id="KW-1185">Reference proteome</keyword>
<protein>
    <submittedName>
        <fullName evidence="2">Uncharacterized protein</fullName>
    </submittedName>
</protein>
<evidence type="ECO:0000313" key="3">
    <source>
        <dbReference type="Proteomes" id="UP000307440"/>
    </source>
</evidence>
<evidence type="ECO:0000256" key="1">
    <source>
        <dbReference type="SAM" id="MobiDB-lite"/>
    </source>
</evidence>